<feature type="transmembrane region" description="Helical" evidence="8">
    <location>
        <begin position="6"/>
        <end position="25"/>
    </location>
</feature>
<evidence type="ECO:0000259" key="9">
    <source>
        <dbReference type="Pfam" id="PF00999"/>
    </source>
</evidence>
<dbReference type="PANTHER" id="PTHR32507:SF8">
    <property type="entry name" value="CNH1P"/>
    <property type="match status" value="1"/>
</dbReference>
<feature type="transmembrane region" description="Helical" evidence="8">
    <location>
        <begin position="199"/>
        <end position="220"/>
    </location>
</feature>
<feature type="transmembrane region" description="Helical" evidence="8">
    <location>
        <begin position="169"/>
        <end position="192"/>
    </location>
</feature>
<dbReference type="GO" id="GO:0015297">
    <property type="term" value="F:antiporter activity"/>
    <property type="evidence" value="ECO:0007669"/>
    <property type="project" value="UniProtKB-KW"/>
</dbReference>
<evidence type="ECO:0000256" key="7">
    <source>
        <dbReference type="ARBA" id="ARBA00023136"/>
    </source>
</evidence>
<dbReference type="Proteomes" id="UP000334019">
    <property type="component" value="Chromosome"/>
</dbReference>
<organism evidence="10 11">
    <name type="scientific">Actinomarinicola tropica</name>
    <dbReference type="NCBI Taxonomy" id="2789776"/>
    <lineage>
        <taxon>Bacteria</taxon>
        <taxon>Bacillati</taxon>
        <taxon>Actinomycetota</taxon>
        <taxon>Acidimicrobiia</taxon>
        <taxon>Acidimicrobiales</taxon>
        <taxon>Iamiaceae</taxon>
        <taxon>Actinomarinicola</taxon>
    </lineage>
</organism>
<evidence type="ECO:0000256" key="1">
    <source>
        <dbReference type="ARBA" id="ARBA00004651"/>
    </source>
</evidence>
<dbReference type="InterPro" id="IPR006153">
    <property type="entry name" value="Cation/H_exchanger_TM"/>
</dbReference>
<dbReference type="KEGG" id="atq:GH723_15365"/>
<feature type="transmembrane region" description="Helical" evidence="8">
    <location>
        <begin position="343"/>
        <end position="362"/>
    </location>
</feature>
<name>A0A5Q2RT27_9ACTN</name>
<keyword evidence="7 8" id="KW-0472">Membrane</keyword>
<dbReference type="RefSeq" id="WP_153760469.1">
    <property type="nucleotide sequence ID" value="NZ_CP045851.1"/>
</dbReference>
<proteinExistence type="predicted"/>
<keyword evidence="2" id="KW-0813">Transport</keyword>
<evidence type="ECO:0000256" key="3">
    <source>
        <dbReference type="ARBA" id="ARBA00022449"/>
    </source>
</evidence>
<dbReference type="GO" id="GO:0005886">
    <property type="term" value="C:plasma membrane"/>
    <property type="evidence" value="ECO:0007669"/>
    <property type="project" value="UniProtKB-SubCell"/>
</dbReference>
<feature type="transmembrane region" description="Helical" evidence="8">
    <location>
        <begin position="65"/>
        <end position="82"/>
    </location>
</feature>
<evidence type="ECO:0000256" key="2">
    <source>
        <dbReference type="ARBA" id="ARBA00022448"/>
    </source>
</evidence>
<feature type="transmembrane region" description="Helical" evidence="8">
    <location>
        <begin position="374"/>
        <end position="394"/>
    </location>
</feature>
<comment type="subcellular location">
    <subcellularLocation>
        <location evidence="1">Cell membrane</location>
        <topology evidence="1">Multi-pass membrane protein</topology>
    </subcellularLocation>
</comment>
<feature type="transmembrane region" description="Helical" evidence="8">
    <location>
        <begin position="32"/>
        <end position="50"/>
    </location>
</feature>
<feature type="transmembrane region" description="Helical" evidence="8">
    <location>
        <begin position="240"/>
        <end position="264"/>
    </location>
</feature>
<keyword evidence="6" id="KW-0406">Ion transport</keyword>
<sequence>MDHYMVTLAVLGLAALGAAILPRLLDGVPLSIPIVFLALGMVFYALPIGLNGPSVDTEGQEAERLTEFVVIVSLMGAGLKLGRPIGWEGWQVTWRLLGIAMPLTIAGIALIAAGPLGLPLASAVLLGAVLAPTDPVLASDVQLEGPAEDDADDVVRFSLTSEAGLNDGLAFPFTNLAVAMAAGGSWFLGWVVDDVVVKLAVGVLAGWLLGRLVAHLAFSVRSVTALSRTSEGFVAIGATLLVYGVTELAHGYGFLGVFVAAVTIRNQERDHEYQQILHDFAETTERLASVLFLVLLGGSVVDGAWDGLTPLGVLAAVAIVFVVRPVAGWLATAWSDTSRAERIVIAFFGIRGMGSVYYLAHAVTEERFDAAREVWAVAILVIVMSIVVHGVAATPAMRWLDRRRAAA</sequence>
<keyword evidence="3" id="KW-0050">Antiport</keyword>
<gene>
    <name evidence="10" type="ORF">GH723_15365</name>
</gene>
<reference evidence="10 11" key="1">
    <citation type="submission" date="2019-11" db="EMBL/GenBank/DDBJ databases">
        <authorList>
            <person name="He Y."/>
        </authorList>
    </citation>
    <scope>NUCLEOTIDE SEQUENCE [LARGE SCALE GENOMIC DNA]</scope>
    <source>
        <strain evidence="10 11">SCSIO 58843</strain>
    </source>
</reference>
<feature type="transmembrane region" description="Helical" evidence="8">
    <location>
        <begin position="311"/>
        <end position="331"/>
    </location>
</feature>
<accession>A0A5Q2RT27</accession>
<dbReference type="Pfam" id="PF00999">
    <property type="entry name" value="Na_H_Exchanger"/>
    <property type="match status" value="1"/>
</dbReference>
<feature type="transmembrane region" description="Helical" evidence="8">
    <location>
        <begin position="285"/>
        <end position="305"/>
    </location>
</feature>
<evidence type="ECO:0000256" key="5">
    <source>
        <dbReference type="ARBA" id="ARBA00022989"/>
    </source>
</evidence>
<keyword evidence="5 8" id="KW-1133">Transmembrane helix</keyword>
<protein>
    <submittedName>
        <fullName evidence="10">Sodium:proton antiporter</fullName>
    </submittedName>
</protein>
<dbReference type="GO" id="GO:1902600">
    <property type="term" value="P:proton transmembrane transport"/>
    <property type="evidence" value="ECO:0007669"/>
    <property type="project" value="InterPro"/>
</dbReference>
<feature type="domain" description="Cation/H+ exchanger transmembrane" evidence="9">
    <location>
        <begin position="20"/>
        <end position="399"/>
    </location>
</feature>
<evidence type="ECO:0000256" key="4">
    <source>
        <dbReference type="ARBA" id="ARBA00022692"/>
    </source>
</evidence>
<dbReference type="PANTHER" id="PTHR32507">
    <property type="entry name" value="NA(+)/H(+) ANTIPORTER 1"/>
    <property type="match status" value="1"/>
</dbReference>
<evidence type="ECO:0000313" key="10">
    <source>
        <dbReference type="EMBL" id="QGG96365.1"/>
    </source>
</evidence>
<feature type="transmembrane region" description="Helical" evidence="8">
    <location>
        <begin position="94"/>
        <end position="116"/>
    </location>
</feature>
<keyword evidence="11" id="KW-1185">Reference proteome</keyword>
<evidence type="ECO:0000313" key="11">
    <source>
        <dbReference type="Proteomes" id="UP000334019"/>
    </source>
</evidence>
<keyword evidence="4 8" id="KW-0812">Transmembrane</keyword>
<evidence type="ECO:0000256" key="8">
    <source>
        <dbReference type="SAM" id="Phobius"/>
    </source>
</evidence>
<evidence type="ECO:0000256" key="6">
    <source>
        <dbReference type="ARBA" id="ARBA00023065"/>
    </source>
</evidence>
<dbReference type="AlphaFoldDB" id="A0A5Q2RT27"/>
<dbReference type="EMBL" id="CP045851">
    <property type="protein sequence ID" value="QGG96365.1"/>
    <property type="molecule type" value="Genomic_DNA"/>
</dbReference>